<reference evidence="3" key="1">
    <citation type="submission" date="2017-05" db="EMBL/GenBank/DDBJ databases">
        <title>Physiological properties and genetic analysis related to exopolysaccharide production of fresh-water unicellular cyanobacterium Aphanothece sacrum, Suizenji Nori, that has been cultured as a food source in Japan.</title>
        <authorList>
            <person name="Kanesaki Y."/>
            <person name="Yoshikawa S."/>
            <person name="Ohki K."/>
        </authorList>
    </citation>
    <scope>NUCLEOTIDE SEQUENCE [LARGE SCALE GENOMIC DNA]</scope>
    <source>
        <strain evidence="3">FPU1</strain>
    </source>
</reference>
<dbReference type="OrthoDB" id="9801228at2"/>
<dbReference type="InterPro" id="IPR016092">
    <property type="entry name" value="ATAP"/>
</dbReference>
<dbReference type="SUPFAM" id="SSF89360">
    <property type="entry name" value="HesB-like domain"/>
    <property type="match status" value="1"/>
</dbReference>
<organism evidence="2 3">
    <name type="scientific">Aphanothece sacrum FPU1</name>
    <dbReference type="NCBI Taxonomy" id="1920663"/>
    <lineage>
        <taxon>Bacteria</taxon>
        <taxon>Bacillati</taxon>
        <taxon>Cyanobacteriota</taxon>
        <taxon>Cyanophyceae</taxon>
        <taxon>Oscillatoriophycideae</taxon>
        <taxon>Chroococcales</taxon>
        <taxon>Aphanothecaceae</taxon>
        <taxon>Aphanothece</taxon>
    </lineage>
</organism>
<feature type="domain" description="Core" evidence="1">
    <location>
        <begin position="2"/>
        <end position="102"/>
    </location>
</feature>
<evidence type="ECO:0000313" key="3">
    <source>
        <dbReference type="Proteomes" id="UP000287247"/>
    </source>
</evidence>
<dbReference type="Proteomes" id="UP000287247">
    <property type="component" value="Unassembled WGS sequence"/>
</dbReference>
<dbReference type="GO" id="GO:0016226">
    <property type="term" value="P:iron-sulfur cluster assembly"/>
    <property type="evidence" value="ECO:0007669"/>
    <property type="project" value="InterPro"/>
</dbReference>
<dbReference type="PROSITE" id="PS01152">
    <property type="entry name" value="HESB"/>
    <property type="match status" value="1"/>
</dbReference>
<dbReference type="NCBIfam" id="TIGR00049">
    <property type="entry name" value="iron-sulfur cluster assembly accessory protein"/>
    <property type="match status" value="1"/>
</dbReference>
<dbReference type="GO" id="GO:0005506">
    <property type="term" value="F:iron ion binding"/>
    <property type="evidence" value="ECO:0007669"/>
    <property type="project" value="TreeGrafter"/>
</dbReference>
<dbReference type="RefSeq" id="WP_124971807.1">
    <property type="nucleotide sequence ID" value="NZ_BDQK01000007.1"/>
</dbReference>
<name>A0A401IGA5_APHSA</name>
<dbReference type="InterPro" id="IPR035903">
    <property type="entry name" value="HesB-like_dom_sf"/>
</dbReference>
<dbReference type="GO" id="GO:0051539">
    <property type="term" value="F:4 iron, 4 sulfur cluster binding"/>
    <property type="evidence" value="ECO:0007669"/>
    <property type="project" value="TreeGrafter"/>
</dbReference>
<dbReference type="AlphaFoldDB" id="A0A401IGA5"/>
<dbReference type="PANTHER" id="PTHR43011:SF1">
    <property type="entry name" value="IRON-SULFUR CLUSTER ASSEMBLY 2 HOMOLOG, MITOCHONDRIAL"/>
    <property type="match status" value="1"/>
</dbReference>
<sequence>MIELTPAAIKEIKRIQTSRQQPDTYFRLGVTEGGCSGLCYVLELCKTQQESDRVYPLDQITLVIDSDSLPYLQELRVDYAEDLMGGGFRFTNPNTQSSCSCGASFAHKP</sequence>
<dbReference type="Gene3D" id="2.60.300.12">
    <property type="entry name" value="HesB-like domain"/>
    <property type="match status" value="1"/>
</dbReference>
<evidence type="ECO:0000259" key="1">
    <source>
        <dbReference type="Pfam" id="PF01521"/>
    </source>
</evidence>
<dbReference type="InterPro" id="IPR017870">
    <property type="entry name" value="FeS_cluster_insertion_CS"/>
</dbReference>
<gene>
    <name evidence="2" type="ORF">AsFPU1_1723</name>
</gene>
<protein>
    <submittedName>
        <fullName evidence="2">Iron-sulfur cluster assembly accessory protein</fullName>
    </submittedName>
</protein>
<dbReference type="EMBL" id="BDQK01000007">
    <property type="protein sequence ID" value="GBF80322.1"/>
    <property type="molecule type" value="Genomic_DNA"/>
</dbReference>
<dbReference type="GO" id="GO:0051537">
    <property type="term" value="F:2 iron, 2 sulfur cluster binding"/>
    <property type="evidence" value="ECO:0007669"/>
    <property type="project" value="UniProtKB-ARBA"/>
</dbReference>
<dbReference type="InterPro" id="IPR000361">
    <property type="entry name" value="ATAP_core_dom"/>
</dbReference>
<keyword evidence="3" id="KW-1185">Reference proteome</keyword>
<evidence type="ECO:0000313" key="2">
    <source>
        <dbReference type="EMBL" id="GBF80322.1"/>
    </source>
</evidence>
<dbReference type="PANTHER" id="PTHR43011">
    <property type="entry name" value="IRON-SULFUR CLUSTER ASSEMBLY 2 HOMOLOG, MITOCHONDRIAL"/>
    <property type="match status" value="1"/>
</dbReference>
<comment type="caution">
    <text evidence="2">The sequence shown here is derived from an EMBL/GenBank/DDBJ whole genome shotgun (WGS) entry which is preliminary data.</text>
</comment>
<accession>A0A401IGA5</accession>
<dbReference type="Pfam" id="PF01521">
    <property type="entry name" value="Fe-S_biosyn"/>
    <property type="match status" value="1"/>
</dbReference>
<proteinExistence type="predicted"/>